<protein>
    <submittedName>
        <fullName evidence="4">GlcNAc-PI de-N-acetylase</fullName>
    </submittedName>
</protein>
<evidence type="ECO:0000313" key="4">
    <source>
        <dbReference type="EMBL" id="SEG73810.1"/>
    </source>
</evidence>
<dbReference type="PANTHER" id="PTHR12993">
    <property type="entry name" value="N-ACETYLGLUCOSAMINYL-PHOSPHATIDYLINOSITOL DE-N-ACETYLASE-RELATED"/>
    <property type="match status" value="1"/>
</dbReference>
<dbReference type="CDD" id="cd22954">
    <property type="entry name" value="PLL_lectin"/>
    <property type="match status" value="1"/>
</dbReference>
<dbReference type="InterPro" id="IPR058502">
    <property type="entry name" value="PLL-like_beta-prop"/>
</dbReference>
<accession>A0A1H6CLH0</accession>
<dbReference type="Gene3D" id="3.40.50.10320">
    <property type="entry name" value="LmbE-like"/>
    <property type="match status" value="1"/>
</dbReference>
<dbReference type="Pfam" id="PF02585">
    <property type="entry name" value="PIG-L"/>
    <property type="match status" value="1"/>
</dbReference>
<dbReference type="SUPFAM" id="SSF89372">
    <property type="entry name" value="Fucose-specific lectin"/>
    <property type="match status" value="1"/>
</dbReference>
<evidence type="ECO:0000256" key="1">
    <source>
        <dbReference type="ARBA" id="ARBA00022833"/>
    </source>
</evidence>
<feature type="domain" description="PLL-like beta propeller" evidence="3">
    <location>
        <begin position="289"/>
        <end position="520"/>
    </location>
</feature>
<feature type="domain" description="PLL-like beta propeller" evidence="3">
    <location>
        <begin position="544"/>
        <end position="626"/>
    </location>
</feature>
<dbReference type="InterPro" id="IPR003737">
    <property type="entry name" value="GlcNAc_PI_deacetylase-related"/>
</dbReference>
<gene>
    <name evidence="4" type="ORF">SAMN05444920_104115</name>
</gene>
<reference evidence="4 5" key="1">
    <citation type="submission" date="2016-10" db="EMBL/GenBank/DDBJ databases">
        <authorList>
            <person name="de Groot N.N."/>
        </authorList>
    </citation>
    <scope>NUCLEOTIDE SEQUENCE [LARGE SCALE GENOMIC DNA]</scope>
    <source>
        <strain evidence="4 5">CGMCC 4.7037</strain>
    </source>
</reference>
<dbReference type="GO" id="GO:0016811">
    <property type="term" value="F:hydrolase activity, acting on carbon-nitrogen (but not peptide) bonds, in linear amides"/>
    <property type="evidence" value="ECO:0007669"/>
    <property type="project" value="TreeGrafter"/>
</dbReference>
<feature type="chain" id="PRO_5038552046" evidence="2">
    <location>
        <begin position="26"/>
        <end position="627"/>
    </location>
</feature>
<organism evidence="4 5">
    <name type="scientific">Nonomuraea solani</name>
    <dbReference type="NCBI Taxonomy" id="1144553"/>
    <lineage>
        <taxon>Bacteria</taxon>
        <taxon>Bacillati</taxon>
        <taxon>Actinomycetota</taxon>
        <taxon>Actinomycetes</taxon>
        <taxon>Streptosporangiales</taxon>
        <taxon>Streptosporangiaceae</taxon>
        <taxon>Nonomuraea</taxon>
    </lineage>
</organism>
<evidence type="ECO:0000259" key="3">
    <source>
        <dbReference type="Pfam" id="PF26607"/>
    </source>
</evidence>
<evidence type="ECO:0000256" key="2">
    <source>
        <dbReference type="SAM" id="SignalP"/>
    </source>
</evidence>
<keyword evidence="2" id="KW-0732">Signal</keyword>
<evidence type="ECO:0000313" key="5">
    <source>
        <dbReference type="Proteomes" id="UP000236732"/>
    </source>
</evidence>
<dbReference type="GO" id="GO:0016137">
    <property type="term" value="P:glycoside metabolic process"/>
    <property type="evidence" value="ECO:0007669"/>
    <property type="project" value="UniProtKB-ARBA"/>
</dbReference>
<feature type="signal peptide" evidence="2">
    <location>
        <begin position="1"/>
        <end position="25"/>
    </location>
</feature>
<dbReference type="Pfam" id="PF26607">
    <property type="entry name" value="DUF8189"/>
    <property type="match status" value="2"/>
</dbReference>
<dbReference type="EMBL" id="FNVT01000004">
    <property type="protein sequence ID" value="SEG73810.1"/>
    <property type="molecule type" value="Genomic_DNA"/>
</dbReference>
<dbReference type="Proteomes" id="UP000236732">
    <property type="component" value="Unassembled WGS sequence"/>
</dbReference>
<dbReference type="PANTHER" id="PTHR12993:SF11">
    <property type="entry name" value="N-ACETYLGLUCOSAMINYL-PHOSPHATIDYLINOSITOL DE-N-ACETYLASE"/>
    <property type="match status" value="1"/>
</dbReference>
<dbReference type="Gene3D" id="2.120.10.70">
    <property type="entry name" value="Fucose-specific lectin"/>
    <property type="match status" value="1"/>
</dbReference>
<name>A0A1H6CLH0_9ACTN</name>
<keyword evidence="1" id="KW-0862">Zinc</keyword>
<dbReference type="SUPFAM" id="SSF102588">
    <property type="entry name" value="LmbE-like"/>
    <property type="match status" value="1"/>
</dbReference>
<dbReference type="OrthoDB" id="6064917at2"/>
<dbReference type="RefSeq" id="WP_160150297.1">
    <property type="nucleotide sequence ID" value="NZ_FNVT01000004.1"/>
</dbReference>
<keyword evidence="5" id="KW-1185">Reference proteome</keyword>
<dbReference type="AlphaFoldDB" id="A0A1H6CLH0"/>
<dbReference type="InterPro" id="IPR024078">
    <property type="entry name" value="LmbE-like_dom_sf"/>
</dbReference>
<sequence length="627" mass="66723">MRLMAVIAALVVLVPMAGVGIAASAQTTVADQLMQIVAHEDDDLLFMNPDIHDSIRSGMPSVTVFITAGQITGLGNTDEERARNRQRGIQDAYARMAAVPDVDPEDQEEWNRDAWTLAGKQVERYTLTAAPQVSLVFMNLRDNELGWFVVVDEFEDHTIIPEGSLVTQSYTYDHQDVVAVLTGIMQHYQPSVLRAMDPMPDNRYNPGHGDHVGAAMFAGEAATSYGVPIIEQNYRDYNISDVPVNLSGPTVTRKTTILQSYFHYDPFDPDGWESRMYYRWARGTAWAGRNADGTPQIFVVRSGAVSTYRQTPAGLWSGPLVLGGAGGPLKPAISVGLNADGRMQIFARRQSDHHLVTLAQTTPGGGWDAGWSDLGNPGTGDPEHIGVPAVAANANGRLQIFVKNGAGGVSARTQSAANGSTWGSWTNLNGGGDVQDGLTAVTNPQGRIELFASTRTRILRWYQSAPNGGYTLDNALPSMTPASPPTAALAQNGRIEVAYRRAGTADLVVTRQSAAGGAWNVSPVVIGGHAGVGDPELVTTPAGPDARILMFHRNADAGVSLATQTAPNAGYGSWSDLGGAITDYPAAVLDQSGAVVLFAVGTDGKVHLRKQTAPGADSPFGPWETLP</sequence>
<proteinExistence type="predicted"/>